<feature type="transmembrane region" description="Helical" evidence="1">
    <location>
        <begin position="32"/>
        <end position="52"/>
    </location>
</feature>
<keyword evidence="1" id="KW-0812">Transmembrane</keyword>
<sequence>MSGKTKQLAYIALFAALTLVLGYLEATIPVPIAIPGVKLGLANIAVLIALYLMGPRWAFAVMLLKVGVTSLIIGAPSMAVYSLAGSALAYLGMYAAWRFGRLSLVAVSVIAALLHNMGQLCVAVAIMQTPALFVNLPAMVIAACITGIATGTIAFGVLRALPPLQATASGRSKTAPGDRSKTADRLANRHAAAIAAKRS</sequence>
<dbReference type="Proteomes" id="UP001320544">
    <property type="component" value="Chromosome"/>
</dbReference>
<feature type="transmembrane region" description="Helical" evidence="1">
    <location>
        <begin position="104"/>
        <end position="126"/>
    </location>
</feature>
<dbReference type="Gene3D" id="1.10.1760.20">
    <property type="match status" value="1"/>
</dbReference>
<feature type="transmembrane region" description="Helical" evidence="1">
    <location>
        <begin position="79"/>
        <end position="97"/>
    </location>
</feature>
<evidence type="ECO:0000313" key="3">
    <source>
        <dbReference type="Proteomes" id="UP001320544"/>
    </source>
</evidence>
<dbReference type="RefSeq" id="WP_244386473.1">
    <property type="nucleotide sequence ID" value="NZ_AP025564.1"/>
</dbReference>
<evidence type="ECO:0000256" key="1">
    <source>
        <dbReference type="SAM" id="Phobius"/>
    </source>
</evidence>
<evidence type="ECO:0000313" key="2">
    <source>
        <dbReference type="EMBL" id="BDE97265.1"/>
    </source>
</evidence>
<organism evidence="2 3">
    <name type="scientific">Raoultibacter timonensis</name>
    <dbReference type="NCBI Taxonomy" id="1907662"/>
    <lineage>
        <taxon>Bacteria</taxon>
        <taxon>Bacillati</taxon>
        <taxon>Actinomycetota</taxon>
        <taxon>Coriobacteriia</taxon>
        <taxon>Eggerthellales</taxon>
        <taxon>Eggerthellaceae</taxon>
        <taxon>Raoultibacter</taxon>
    </lineage>
</organism>
<keyword evidence="1" id="KW-0472">Membrane</keyword>
<dbReference type="InterPro" id="IPR010898">
    <property type="entry name" value="Hpre_diP_synth_I"/>
</dbReference>
<feature type="transmembrane region" description="Helical" evidence="1">
    <location>
        <begin position="138"/>
        <end position="161"/>
    </location>
</feature>
<accession>A0ABM7WLS6</accession>
<keyword evidence="3" id="KW-1185">Reference proteome</keyword>
<reference evidence="2 3" key="1">
    <citation type="submission" date="2022-01" db="EMBL/GenBank/DDBJ databases">
        <title>Novel bile acid biosynthetic pathways are enriched in the microbiome of centenarians.</title>
        <authorList>
            <person name="Sato Y."/>
            <person name="Atarashi K."/>
            <person name="Plichta R.D."/>
            <person name="Arai Y."/>
            <person name="Sasajima S."/>
            <person name="Kearney M.S."/>
            <person name="Suda W."/>
            <person name="Takeshita K."/>
            <person name="Sasaki T."/>
            <person name="Okamoto S."/>
            <person name="Skelly N.A."/>
            <person name="Okamura Y."/>
            <person name="Vlamakis H."/>
            <person name="Li Y."/>
            <person name="Tanoue T."/>
            <person name="Takei H."/>
            <person name="Nittono H."/>
            <person name="Narushima S."/>
            <person name="Irie J."/>
            <person name="Itoh H."/>
            <person name="Moriya K."/>
            <person name="Sugiura Y."/>
            <person name="Suematsu M."/>
            <person name="Moritoki N."/>
            <person name="Shibata S."/>
            <person name="Littman R.D."/>
            <person name="Fischbach A.M."/>
            <person name="Uwamino Y."/>
            <person name="Inoue T."/>
            <person name="Honda A."/>
            <person name="Hattori M."/>
            <person name="Murai T."/>
            <person name="Xavier J.R."/>
            <person name="Hirose N."/>
            <person name="Honda K."/>
        </authorList>
    </citation>
    <scope>NUCLEOTIDE SEQUENCE [LARGE SCALE GENOMIC DNA]</scope>
    <source>
        <strain evidence="2 3">CE91-St30</strain>
    </source>
</reference>
<name>A0ABM7WLS6_9ACTN</name>
<dbReference type="EMBL" id="AP025564">
    <property type="protein sequence ID" value="BDE97265.1"/>
    <property type="molecule type" value="Genomic_DNA"/>
</dbReference>
<protein>
    <submittedName>
        <fullName evidence="2">Heptaprenyl diphosphate synthase subunit I</fullName>
    </submittedName>
</protein>
<gene>
    <name evidence="2" type="ORF">CE91St30_25980</name>
</gene>
<keyword evidence="1" id="KW-1133">Transmembrane helix</keyword>
<proteinExistence type="predicted"/>
<dbReference type="Pfam" id="PF07456">
    <property type="entry name" value="Hpre_diP_synt_I"/>
    <property type="match status" value="1"/>
</dbReference>